<dbReference type="OrthoDB" id="3281271at2"/>
<reference evidence="4 5" key="1">
    <citation type="submission" date="2018-04" db="EMBL/GenBank/DDBJ databases">
        <title>Genome of Nocardioides gansuensis WSJ-1.</title>
        <authorList>
            <person name="Wu S."/>
            <person name="Wang G."/>
        </authorList>
    </citation>
    <scope>NUCLEOTIDE SEQUENCE [LARGE SCALE GENOMIC DNA]</scope>
    <source>
        <strain evidence="4 5">WSJ-1</strain>
    </source>
</reference>
<keyword evidence="2" id="KW-0812">Transmembrane</keyword>
<protein>
    <recommendedName>
        <fullName evidence="3">Band 7 domain-containing protein</fullName>
    </recommendedName>
</protein>
<proteinExistence type="predicted"/>
<accession>A0A2T8F7M5</accession>
<evidence type="ECO:0000256" key="1">
    <source>
        <dbReference type="SAM" id="Coils"/>
    </source>
</evidence>
<name>A0A2T8F7M5_9ACTN</name>
<keyword evidence="2" id="KW-0472">Membrane</keyword>
<dbReference type="Proteomes" id="UP000246018">
    <property type="component" value="Unassembled WGS sequence"/>
</dbReference>
<feature type="coiled-coil region" evidence="1">
    <location>
        <begin position="245"/>
        <end position="279"/>
    </location>
</feature>
<evidence type="ECO:0000256" key="2">
    <source>
        <dbReference type="SAM" id="Phobius"/>
    </source>
</evidence>
<feature type="domain" description="Band 7" evidence="3">
    <location>
        <begin position="79"/>
        <end position="258"/>
    </location>
</feature>
<evidence type="ECO:0000313" key="5">
    <source>
        <dbReference type="Proteomes" id="UP000246018"/>
    </source>
</evidence>
<dbReference type="AlphaFoldDB" id="A0A2T8F7M5"/>
<dbReference type="EMBL" id="QDGZ01000007">
    <property type="protein sequence ID" value="PVG81705.1"/>
    <property type="molecule type" value="Genomic_DNA"/>
</dbReference>
<keyword evidence="2" id="KW-1133">Transmembrane helix</keyword>
<keyword evidence="5" id="KW-1185">Reference proteome</keyword>
<evidence type="ECO:0000313" key="4">
    <source>
        <dbReference type="EMBL" id="PVG81705.1"/>
    </source>
</evidence>
<feature type="transmembrane region" description="Helical" evidence="2">
    <location>
        <begin position="20"/>
        <end position="38"/>
    </location>
</feature>
<keyword evidence="1" id="KW-0175">Coiled coil</keyword>
<dbReference type="InterPro" id="IPR001107">
    <property type="entry name" value="Band_7"/>
</dbReference>
<dbReference type="Pfam" id="PF01145">
    <property type="entry name" value="Band_7"/>
    <property type="match status" value="1"/>
</dbReference>
<evidence type="ECO:0000259" key="3">
    <source>
        <dbReference type="Pfam" id="PF01145"/>
    </source>
</evidence>
<gene>
    <name evidence="4" type="ORF">DDE18_17125</name>
</gene>
<organism evidence="4 5">
    <name type="scientific">Nocardioides gansuensis</name>
    <dbReference type="NCBI Taxonomy" id="2138300"/>
    <lineage>
        <taxon>Bacteria</taxon>
        <taxon>Bacillati</taxon>
        <taxon>Actinomycetota</taxon>
        <taxon>Actinomycetes</taxon>
        <taxon>Propionibacteriales</taxon>
        <taxon>Nocardioidaceae</taxon>
        <taxon>Nocardioides</taxon>
    </lineage>
</organism>
<dbReference type="RefSeq" id="WP_116573470.1">
    <property type="nucleotide sequence ID" value="NZ_QDGZ01000007.1"/>
</dbReference>
<sequence>MPQTPSFSAPASAARRLGKIAAGLGLLLFVLLLMLVFIRPTTVSTGPDQVALHYSDGAFTPRRFQECVPSSTRAWDGPGDKHYSYPASQRNYVFGEGGDRGPMTFVTKDGIEMSVDGVAAFLLDTGDCETLRKFHDLIGNRYAAYMDSSDGNGSAGWLAMLSVYLSRPLETAIDRASQNYTYTELYTDPTVKAQWERDVLEQLPDLVGRQIDGDEAFFTDFAITLQKPVPPESVKAALVAQQEAVARAKAKEAEAAAQVKAAEAQVAVEKAEAAKIAERIKVLGKEGYLKQYAIDAGLNPYQPTTGGLITDRE</sequence>
<comment type="caution">
    <text evidence="4">The sequence shown here is derived from an EMBL/GenBank/DDBJ whole genome shotgun (WGS) entry which is preliminary data.</text>
</comment>